<protein>
    <submittedName>
        <fullName evidence="2">Uncharacterized protein</fullName>
    </submittedName>
</protein>
<reference evidence="2 3" key="1">
    <citation type="submission" date="2020-10" db="EMBL/GenBank/DDBJ databases">
        <title>The Coptis chinensis genome and diversification of protoberbering-type alkaloids.</title>
        <authorList>
            <person name="Wang B."/>
            <person name="Shu S."/>
            <person name="Song C."/>
            <person name="Liu Y."/>
        </authorList>
    </citation>
    <scope>NUCLEOTIDE SEQUENCE [LARGE SCALE GENOMIC DNA]</scope>
    <source>
        <strain evidence="2">HL-2020</strain>
        <tissue evidence="2">Leaf</tissue>
    </source>
</reference>
<accession>A0A835HMT0</accession>
<gene>
    <name evidence="2" type="ORF">IFM89_026481</name>
</gene>
<comment type="caution">
    <text evidence="2">The sequence shown here is derived from an EMBL/GenBank/DDBJ whole genome shotgun (WGS) entry which is preliminary data.</text>
</comment>
<name>A0A835HMT0_9MAGN</name>
<dbReference type="Pfam" id="PF06966">
    <property type="entry name" value="DUF1295"/>
    <property type="match status" value="1"/>
</dbReference>
<evidence type="ECO:0000313" key="3">
    <source>
        <dbReference type="Proteomes" id="UP000631114"/>
    </source>
</evidence>
<dbReference type="OrthoDB" id="67965at2759"/>
<dbReference type="InterPro" id="IPR010721">
    <property type="entry name" value="UstE-like"/>
</dbReference>
<evidence type="ECO:0000256" key="1">
    <source>
        <dbReference type="SAM" id="Phobius"/>
    </source>
</evidence>
<sequence>MLGSGNISTSKLFWRDFPMVGSFCGFPSRSLEGAEWLVIHGPVFLTLLLLFVSGIPLLEKSADQKFSNRPEYVFYKRTTSRQLGSKLFSFSSSPFIVVSSSR</sequence>
<dbReference type="AlphaFoldDB" id="A0A835HMT0"/>
<organism evidence="2 3">
    <name type="scientific">Coptis chinensis</name>
    <dbReference type="NCBI Taxonomy" id="261450"/>
    <lineage>
        <taxon>Eukaryota</taxon>
        <taxon>Viridiplantae</taxon>
        <taxon>Streptophyta</taxon>
        <taxon>Embryophyta</taxon>
        <taxon>Tracheophyta</taxon>
        <taxon>Spermatophyta</taxon>
        <taxon>Magnoliopsida</taxon>
        <taxon>Ranunculales</taxon>
        <taxon>Ranunculaceae</taxon>
        <taxon>Coptidoideae</taxon>
        <taxon>Coptis</taxon>
    </lineage>
</organism>
<dbReference type="GO" id="GO:0016020">
    <property type="term" value="C:membrane"/>
    <property type="evidence" value="ECO:0007669"/>
    <property type="project" value="TreeGrafter"/>
</dbReference>
<evidence type="ECO:0000313" key="2">
    <source>
        <dbReference type="EMBL" id="KAF9602324.1"/>
    </source>
</evidence>
<keyword evidence="1" id="KW-0472">Membrane</keyword>
<keyword evidence="1" id="KW-0812">Transmembrane</keyword>
<feature type="transmembrane region" description="Helical" evidence="1">
    <location>
        <begin position="36"/>
        <end position="58"/>
    </location>
</feature>
<keyword evidence="3" id="KW-1185">Reference proteome</keyword>
<keyword evidence="1" id="KW-1133">Transmembrane helix</keyword>
<dbReference type="PANTHER" id="PTHR32251:SF15">
    <property type="entry name" value="3-OXO-5-ALPHA-STEROID 4-DEHYDROGENASE (DUF1295)"/>
    <property type="match status" value="1"/>
</dbReference>
<proteinExistence type="predicted"/>
<dbReference type="Proteomes" id="UP000631114">
    <property type="component" value="Unassembled WGS sequence"/>
</dbReference>
<dbReference type="PANTHER" id="PTHR32251">
    <property type="entry name" value="3-OXO-5-ALPHA-STEROID 4-DEHYDROGENASE"/>
    <property type="match status" value="1"/>
</dbReference>
<dbReference type="EMBL" id="JADFTS010000006">
    <property type="protein sequence ID" value="KAF9602324.1"/>
    <property type="molecule type" value="Genomic_DNA"/>
</dbReference>